<keyword evidence="2" id="KW-0719">Serine esterase</keyword>
<accession>A0A177YEB1</accession>
<dbReference type="Pfam" id="PF01083">
    <property type="entry name" value="Cutinase"/>
    <property type="match status" value="1"/>
</dbReference>
<evidence type="ECO:0000313" key="6">
    <source>
        <dbReference type="Proteomes" id="UP000077519"/>
    </source>
</evidence>
<evidence type="ECO:0000256" key="4">
    <source>
        <dbReference type="ARBA" id="ARBA00023157"/>
    </source>
</evidence>
<keyword evidence="4" id="KW-1015">Disulfide bond</keyword>
<dbReference type="AlphaFoldDB" id="A0A177YEB1"/>
<keyword evidence="6" id="KW-1185">Reference proteome</keyword>
<dbReference type="SUPFAM" id="SSF53474">
    <property type="entry name" value="alpha/beta-Hydrolases"/>
    <property type="match status" value="1"/>
</dbReference>
<dbReference type="Gene3D" id="3.40.50.1820">
    <property type="entry name" value="alpha/beta hydrolase"/>
    <property type="match status" value="1"/>
</dbReference>
<evidence type="ECO:0000256" key="1">
    <source>
        <dbReference type="ARBA" id="ARBA00007534"/>
    </source>
</evidence>
<proteinExistence type="inferred from homology"/>
<reference evidence="5 6" key="1">
    <citation type="submission" date="2016-03" db="EMBL/GenBank/DDBJ databases">
        <title>Genome sequence of Rhodococcus kyotonensis KB10.</title>
        <authorList>
            <person name="Jeong H."/>
            <person name="Hong C.E."/>
            <person name="Jo S.H."/>
            <person name="Park J.M."/>
        </authorList>
    </citation>
    <scope>NUCLEOTIDE SEQUENCE [LARGE SCALE GENOMIC DNA]</scope>
    <source>
        <strain evidence="5 6">KB10</strain>
    </source>
</reference>
<protein>
    <submittedName>
        <fullName evidence="5">Cutinase</fullName>
    </submittedName>
</protein>
<keyword evidence="3" id="KW-0378">Hydrolase</keyword>
<organism evidence="5 6">
    <name type="scientific">Rhodococcoides kyotonense</name>
    <dbReference type="NCBI Taxonomy" id="398843"/>
    <lineage>
        <taxon>Bacteria</taxon>
        <taxon>Bacillati</taxon>
        <taxon>Actinomycetota</taxon>
        <taxon>Actinomycetes</taxon>
        <taxon>Mycobacteriales</taxon>
        <taxon>Nocardiaceae</taxon>
        <taxon>Rhodococcoides</taxon>
    </lineage>
</organism>
<evidence type="ECO:0000313" key="5">
    <source>
        <dbReference type="EMBL" id="OAK53791.1"/>
    </source>
</evidence>
<sequence>MTRHTRQGPPKKREAVHTTIDQVRRVTPRLLAAAAALTIVVSSSGVAAAQPSATPTQPGGSEDCPVLHLVVVPGTTEIDENSSPDADSGFFSRLTVPAMRDANSGDGPALERRYVPYPASFGGKPGDRSAVPYAQSVDIGVENTTNMIADIAARCPGTKVFLSGYSQGGEIASQVTREIGAGTGPIDPNHFAGAALFSDPTRAEGEDVIIGGGSTPAPAPGTDGAAVGTISLAPAVSAAAPAGGGIAPTPKIAGFGAVSDRVASYCTAGDLACDTPSDAPAAKLVASIAGQSSMDTRDPVRILTDVSTAVGRTALMTGASVINDNIDFDSKAGRFEVNSAPETVLSKMAKYSDPSATSTDDMIDEAVGAVTKIGGMAIGAAITVAKDVLTPETIGQLATVGLTNPPAALALLATKTVSAAVKLVPPATIDSAVDVAFEEVSNTIDENAGLAQLVTDTSYWNTATKHGSYDSVPVGSHGETPVELTVRWIVALAADLTGDQSLADKVGAVIRSGAALFATSETVRSAGSILTAHATIGSAATPSTAAAATTTSAVPAAATTVSPTTTR</sequence>
<dbReference type="Proteomes" id="UP000077519">
    <property type="component" value="Unassembled WGS sequence"/>
</dbReference>
<dbReference type="InterPro" id="IPR029058">
    <property type="entry name" value="AB_hydrolase_fold"/>
</dbReference>
<evidence type="ECO:0000256" key="3">
    <source>
        <dbReference type="ARBA" id="ARBA00022801"/>
    </source>
</evidence>
<dbReference type="GO" id="GO:0052689">
    <property type="term" value="F:carboxylic ester hydrolase activity"/>
    <property type="evidence" value="ECO:0007669"/>
    <property type="project" value="UniProtKB-KW"/>
</dbReference>
<dbReference type="InterPro" id="IPR000675">
    <property type="entry name" value="Cutinase/axe"/>
</dbReference>
<dbReference type="EMBL" id="LVHI01000015">
    <property type="protein sequence ID" value="OAK53791.1"/>
    <property type="molecule type" value="Genomic_DNA"/>
</dbReference>
<dbReference type="PANTHER" id="PTHR33630">
    <property type="entry name" value="CUTINASE RV1984C-RELATED-RELATED"/>
    <property type="match status" value="1"/>
</dbReference>
<gene>
    <name evidence="5" type="ORF">A3K89_21970</name>
</gene>
<dbReference type="SMART" id="SM01110">
    <property type="entry name" value="Cutinase"/>
    <property type="match status" value="1"/>
</dbReference>
<comment type="caution">
    <text evidence="5">The sequence shown here is derived from an EMBL/GenBank/DDBJ whole genome shotgun (WGS) entry which is preliminary data.</text>
</comment>
<name>A0A177YEB1_9NOCA</name>
<evidence type="ECO:0000256" key="2">
    <source>
        <dbReference type="ARBA" id="ARBA00022487"/>
    </source>
</evidence>
<comment type="similarity">
    <text evidence="1">Belongs to the cutinase family.</text>
</comment>
<dbReference type="PANTHER" id="PTHR33630:SF9">
    <property type="entry name" value="CUTINASE 4"/>
    <property type="match status" value="1"/>
</dbReference>